<keyword evidence="1" id="KW-0472">Membrane</keyword>
<keyword evidence="1" id="KW-0812">Transmembrane</keyword>
<proteinExistence type="predicted"/>
<dbReference type="InterPro" id="IPR009574">
    <property type="entry name" value="DUF1189"/>
</dbReference>
<dbReference type="Pfam" id="PF06691">
    <property type="entry name" value="DUF1189"/>
    <property type="match status" value="2"/>
</dbReference>
<dbReference type="Proteomes" id="UP000823485">
    <property type="component" value="Unassembled WGS sequence"/>
</dbReference>
<evidence type="ECO:0000313" key="2">
    <source>
        <dbReference type="EMBL" id="MBM7717624.1"/>
    </source>
</evidence>
<organism evidence="2 3">
    <name type="scientific">Siminovitchia thermophila</name>
    <dbReference type="NCBI Taxonomy" id="1245522"/>
    <lineage>
        <taxon>Bacteria</taxon>
        <taxon>Bacillati</taxon>
        <taxon>Bacillota</taxon>
        <taxon>Bacilli</taxon>
        <taxon>Bacillales</taxon>
        <taxon>Bacillaceae</taxon>
        <taxon>Siminovitchia</taxon>
    </lineage>
</organism>
<reference evidence="2 3" key="1">
    <citation type="submission" date="2021-01" db="EMBL/GenBank/DDBJ databases">
        <title>Genomic Encyclopedia of Type Strains, Phase IV (KMG-IV): sequencing the most valuable type-strain genomes for metagenomic binning, comparative biology and taxonomic classification.</title>
        <authorList>
            <person name="Goeker M."/>
        </authorList>
    </citation>
    <scope>NUCLEOTIDE SEQUENCE [LARGE SCALE GENOMIC DNA]</scope>
    <source>
        <strain evidence="2 3">DSM 105453</strain>
    </source>
</reference>
<keyword evidence="1" id="KW-1133">Transmembrane helix</keyword>
<keyword evidence="3" id="KW-1185">Reference proteome</keyword>
<gene>
    <name evidence="2" type="ORF">JOC94_004655</name>
</gene>
<dbReference type="EMBL" id="JAFBFH010000060">
    <property type="protein sequence ID" value="MBM7717624.1"/>
    <property type="molecule type" value="Genomic_DNA"/>
</dbReference>
<name>A0ABS2REL3_9BACI</name>
<feature type="transmembrane region" description="Helical" evidence="1">
    <location>
        <begin position="144"/>
        <end position="161"/>
    </location>
</feature>
<feature type="transmembrane region" description="Helical" evidence="1">
    <location>
        <begin position="120"/>
        <end position="138"/>
    </location>
</feature>
<evidence type="ECO:0000256" key="1">
    <source>
        <dbReference type="SAM" id="Phobius"/>
    </source>
</evidence>
<feature type="transmembrane region" description="Helical" evidence="1">
    <location>
        <begin position="72"/>
        <end position="99"/>
    </location>
</feature>
<sequence>MRKISLLTIFYKSLYSPKEIAKYRFLPIGKAIQHVFLIALLFSLGSIIQNMTENGFLPGQAGEVMKDPGAKGIFAALYLLATFGINAALLFIAITLIAAVGEPAARFQERKLPYRQSWRVTAFSMTLPALLFGLLYVFHIQSPYFMLLAFAGTIAMILLSIRSIPKPRKRT</sequence>
<dbReference type="RefSeq" id="WP_205180370.1">
    <property type="nucleotide sequence ID" value="NZ_JAFBFH010000060.1"/>
</dbReference>
<accession>A0ABS2REL3</accession>
<evidence type="ECO:0000313" key="3">
    <source>
        <dbReference type="Proteomes" id="UP000823485"/>
    </source>
</evidence>
<evidence type="ECO:0008006" key="4">
    <source>
        <dbReference type="Google" id="ProtNLM"/>
    </source>
</evidence>
<feature type="transmembrane region" description="Helical" evidence="1">
    <location>
        <begin position="31"/>
        <end position="52"/>
    </location>
</feature>
<protein>
    <recommendedName>
        <fullName evidence="4">DUF1189 domain-containing protein</fullName>
    </recommendedName>
</protein>
<comment type="caution">
    <text evidence="2">The sequence shown here is derived from an EMBL/GenBank/DDBJ whole genome shotgun (WGS) entry which is preliminary data.</text>
</comment>